<dbReference type="PROSITE" id="PS50089">
    <property type="entry name" value="ZF_RING_2"/>
    <property type="match status" value="1"/>
</dbReference>
<name>A0A9N8HEX1_9STRA</name>
<evidence type="ECO:0000256" key="1">
    <source>
        <dbReference type="ARBA" id="ARBA00022723"/>
    </source>
</evidence>
<protein>
    <submittedName>
        <fullName evidence="7">Receptor homology region, transmembrane domain-and RING domain-containing protein</fullName>
    </submittedName>
</protein>
<evidence type="ECO:0000313" key="7">
    <source>
        <dbReference type="EMBL" id="CAB9511631.1"/>
    </source>
</evidence>
<dbReference type="SMART" id="SM00184">
    <property type="entry name" value="RING"/>
    <property type="match status" value="1"/>
</dbReference>
<dbReference type="OrthoDB" id="48597at2759"/>
<evidence type="ECO:0000256" key="5">
    <source>
        <dbReference type="SAM" id="MobiDB-lite"/>
    </source>
</evidence>
<evidence type="ECO:0000256" key="4">
    <source>
        <dbReference type="PROSITE-ProRule" id="PRU00175"/>
    </source>
</evidence>
<dbReference type="PANTHER" id="PTHR45798:SF97">
    <property type="entry name" value="ALCOHOL-SENSITIVE RING FINGER PROTEIN 1"/>
    <property type="match status" value="1"/>
</dbReference>
<keyword evidence="7" id="KW-0472">Membrane</keyword>
<feature type="compositionally biased region" description="Polar residues" evidence="5">
    <location>
        <begin position="27"/>
        <end position="39"/>
    </location>
</feature>
<sequence>MTLRRHHTTPSSAGRSVISSVSVGRNITRQRSSPRSFKSNPHVGFMRHSPPTTPRMRIPTKNTTWQQTASWSTVPLSLADCKNSPHIGWFRHAPPSSLESSSTAPVLLSFSEKEMLWNLLKELDPSLQNIQKMSSLEMLNISRQHLLVYGSLPGGVKSRSKRNHSNKNSRNHHLVKDFTESSAAGTMSTVHALSRLASWFLFPVAHDAESCGYNHSTTTTTVPKKKKTSKDNQNISLLNLIVSPYLPSFLEDPMLPPAHTHRSDSASSLSQEDCDDSDASSSVCDSEFSSEPTPPSRPLCSPDDDDKNRDLTRSVSSLAEAYYAHKSTSKDFTTITESTCGEGPMRPSMSSSSLSANNPISPHRLDYVITQMDVARMTRNASRHLDVQSILSLPAITYKKGVRMTEQGWSWTIVEEAEGRKEMMNSAQQQQQKESEADFCVICLEHFQDGDRLRVLPCDHSFHVGCIDRWLSGSQSFDDCYTSGCPTCKKQPIKPRSSSFNEISDLDNNNVRSEKHRSGSLDGSVPSWAFAQIGSALVAAQQEQGASICSGASSSSS</sequence>
<dbReference type="Pfam" id="PF13639">
    <property type="entry name" value="zf-RING_2"/>
    <property type="match status" value="1"/>
</dbReference>
<feature type="region of interest" description="Disordered" evidence="5">
    <location>
        <begin position="1"/>
        <end position="54"/>
    </location>
</feature>
<dbReference type="AlphaFoldDB" id="A0A9N8HEX1"/>
<accession>A0A9N8HEX1</accession>
<feature type="compositionally biased region" description="Low complexity" evidence="5">
    <location>
        <begin position="279"/>
        <end position="291"/>
    </location>
</feature>
<keyword evidence="7" id="KW-0812">Transmembrane</keyword>
<dbReference type="InterPro" id="IPR001841">
    <property type="entry name" value="Znf_RING"/>
</dbReference>
<dbReference type="Gene3D" id="3.30.40.10">
    <property type="entry name" value="Zinc/RING finger domain, C3HC4 (zinc finger)"/>
    <property type="match status" value="1"/>
</dbReference>
<dbReference type="InterPro" id="IPR052788">
    <property type="entry name" value="RING-type_E3_ligase_ATL"/>
</dbReference>
<dbReference type="Proteomes" id="UP001153069">
    <property type="component" value="Unassembled WGS sequence"/>
</dbReference>
<evidence type="ECO:0000313" key="8">
    <source>
        <dbReference type="Proteomes" id="UP001153069"/>
    </source>
</evidence>
<organism evidence="7 8">
    <name type="scientific">Seminavis robusta</name>
    <dbReference type="NCBI Taxonomy" id="568900"/>
    <lineage>
        <taxon>Eukaryota</taxon>
        <taxon>Sar</taxon>
        <taxon>Stramenopiles</taxon>
        <taxon>Ochrophyta</taxon>
        <taxon>Bacillariophyta</taxon>
        <taxon>Bacillariophyceae</taxon>
        <taxon>Bacillariophycidae</taxon>
        <taxon>Naviculales</taxon>
        <taxon>Naviculaceae</taxon>
        <taxon>Seminavis</taxon>
    </lineage>
</organism>
<gene>
    <name evidence="7" type="ORF">SEMRO_494_G154270.1</name>
</gene>
<feature type="compositionally biased region" description="Low complexity" evidence="5">
    <location>
        <begin position="344"/>
        <end position="360"/>
    </location>
</feature>
<reference evidence="7" key="1">
    <citation type="submission" date="2020-06" db="EMBL/GenBank/DDBJ databases">
        <authorList>
            <consortium name="Plant Systems Biology data submission"/>
        </authorList>
    </citation>
    <scope>NUCLEOTIDE SEQUENCE</scope>
    <source>
        <strain evidence="7">D6</strain>
    </source>
</reference>
<dbReference type="SUPFAM" id="SSF57850">
    <property type="entry name" value="RING/U-box"/>
    <property type="match status" value="1"/>
</dbReference>
<dbReference type="EMBL" id="CAICTM010000493">
    <property type="protein sequence ID" value="CAB9511631.1"/>
    <property type="molecule type" value="Genomic_DNA"/>
</dbReference>
<evidence type="ECO:0000256" key="2">
    <source>
        <dbReference type="ARBA" id="ARBA00022771"/>
    </source>
</evidence>
<evidence type="ECO:0000259" key="6">
    <source>
        <dbReference type="PROSITE" id="PS50089"/>
    </source>
</evidence>
<feature type="region of interest" description="Disordered" evidence="5">
    <location>
        <begin position="256"/>
        <end position="310"/>
    </location>
</feature>
<feature type="domain" description="RING-type" evidence="6">
    <location>
        <begin position="440"/>
        <end position="489"/>
    </location>
</feature>
<keyword evidence="1" id="KW-0479">Metal-binding</keyword>
<feature type="region of interest" description="Disordered" evidence="5">
    <location>
        <begin position="334"/>
        <end position="360"/>
    </location>
</feature>
<dbReference type="PANTHER" id="PTHR45798">
    <property type="entry name" value="RING-H2 FINGER PROTEIN ATL61-RELATED-RELATED"/>
    <property type="match status" value="1"/>
</dbReference>
<dbReference type="InterPro" id="IPR013083">
    <property type="entry name" value="Znf_RING/FYVE/PHD"/>
</dbReference>
<keyword evidence="3" id="KW-0862">Zinc</keyword>
<dbReference type="GO" id="GO:0008270">
    <property type="term" value="F:zinc ion binding"/>
    <property type="evidence" value="ECO:0007669"/>
    <property type="project" value="UniProtKB-KW"/>
</dbReference>
<feature type="region of interest" description="Disordered" evidence="5">
    <location>
        <begin position="492"/>
        <end position="524"/>
    </location>
</feature>
<evidence type="ECO:0000256" key="3">
    <source>
        <dbReference type="ARBA" id="ARBA00022833"/>
    </source>
</evidence>
<comment type="caution">
    <text evidence="7">The sequence shown here is derived from an EMBL/GenBank/DDBJ whole genome shotgun (WGS) entry which is preliminary data.</text>
</comment>
<keyword evidence="7" id="KW-0675">Receptor</keyword>
<feature type="compositionally biased region" description="Polar residues" evidence="5">
    <location>
        <begin position="496"/>
        <end position="511"/>
    </location>
</feature>
<proteinExistence type="predicted"/>
<keyword evidence="8" id="KW-1185">Reference proteome</keyword>
<feature type="compositionally biased region" description="Low complexity" evidence="5">
    <location>
        <begin position="11"/>
        <end position="25"/>
    </location>
</feature>
<keyword evidence="2 4" id="KW-0863">Zinc-finger</keyword>